<dbReference type="Proteomes" id="UP000002640">
    <property type="component" value="Unassembled WGS sequence"/>
</dbReference>
<dbReference type="KEGG" id="psoj:PHYSODRAFT_301905"/>
<feature type="region of interest" description="Disordered" evidence="1">
    <location>
        <begin position="1"/>
        <end position="24"/>
    </location>
</feature>
<feature type="region of interest" description="Disordered" evidence="1">
    <location>
        <begin position="39"/>
        <end position="87"/>
    </location>
</feature>
<dbReference type="SUPFAM" id="SSF51206">
    <property type="entry name" value="cAMP-binding domain-like"/>
    <property type="match status" value="2"/>
</dbReference>
<keyword evidence="4" id="KW-1185">Reference proteome</keyword>
<dbReference type="OMA" id="ICGRRTH"/>
<feature type="compositionally biased region" description="Low complexity" evidence="1">
    <location>
        <begin position="43"/>
        <end position="58"/>
    </location>
</feature>
<dbReference type="CDD" id="cd00038">
    <property type="entry name" value="CAP_ED"/>
    <property type="match status" value="2"/>
</dbReference>
<dbReference type="GO" id="GO:0034236">
    <property type="term" value="F:protein kinase A catalytic subunit binding"/>
    <property type="evidence" value="ECO:0007669"/>
    <property type="project" value="TreeGrafter"/>
</dbReference>
<dbReference type="RefSeq" id="XP_009529123.1">
    <property type="nucleotide sequence ID" value="XM_009530828.1"/>
</dbReference>
<dbReference type="AlphaFoldDB" id="G4ZN51"/>
<evidence type="ECO:0000313" key="4">
    <source>
        <dbReference type="Proteomes" id="UP000002640"/>
    </source>
</evidence>
<dbReference type="GO" id="GO:0005952">
    <property type="term" value="C:cAMP-dependent protein kinase complex"/>
    <property type="evidence" value="ECO:0007669"/>
    <property type="project" value="InterPro"/>
</dbReference>
<feature type="compositionally biased region" description="Gly residues" evidence="1">
    <location>
        <begin position="677"/>
        <end position="686"/>
    </location>
</feature>
<organism evidence="3 4">
    <name type="scientific">Phytophthora sojae (strain P6497)</name>
    <name type="common">Soybean stem and root rot agent</name>
    <name type="synonym">Phytophthora megasperma f. sp. glycines</name>
    <dbReference type="NCBI Taxonomy" id="1094619"/>
    <lineage>
        <taxon>Eukaryota</taxon>
        <taxon>Sar</taxon>
        <taxon>Stramenopiles</taxon>
        <taxon>Oomycota</taxon>
        <taxon>Peronosporomycetes</taxon>
        <taxon>Peronosporales</taxon>
        <taxon>Peronosporaceae</taxon>
        <taxon>Phytophthora</taxon>
    </lineage>
</organism>
<reference evidence="3 4" key="1">
    <citation type="journal article" date="2006" name="Science">
        <title>Phytophthora genome sequences uncover evolutionary origins and mechanisms of pathogenesis.</title>
        <authorList>
            <person name="Tyler B.M."/>
            <person name="Tripathy S."/>
            <person name="Zhang X."/>
            <person name="Dehal P."/>
            <person name="Jiang R.H."/>
            <person name="Aerts A."/>
            <person name="Arredondo F.D."/>
            <person name="Baxter L."/>
            <person name="Bensasson D."/>
            <person name="Beynon J.L."/>
            <person name="Chapman J."/>
            <person name="Damasceno C.M."/>
            <person name="Dorrance A.E."/>
            <person name="Dou D."/>
            <person name="Dickerman A.W."/>
            <person name="Dubchak I.L."/>
            <person name="Garbelotto M."/>
            <person name="Gijzen M."/>
            <person name="Gordon S.G."/>
            <person name="Govers F."/>
            <person name="Grunwald N.J."/>
            <person name="Huang W."/>
            <person name="Ivors K.L."/>
            <person name="Jones R.W."/>
            <person name="Kamoun S."/>
            <person name="Krampis K."/>
            <person name="Lamour K.H."/>
            <person name="Lee M.K."/>
            <person name="McDonald W.H."/>
            <person name="Medina M."/>
            <person name="Meijer H.J."/>
            <person name="Nordberg E.K."/>
            <person name="Maclean D.J."/>
            <person name="Ospina-Giraldo M.D."/>
            <person name="Morris P.F."/>
            <person name="Phuntumart V."/>
            <person name="Putnam N.H."/>
            <person name="Rash S."/>
            <person name="Rose J.K."/>
            <person name="Sakihama Y."/>
            <person name="Salamov A.A."/>
            <person name="Savidor A."/>
            <person name="Scheuring C.F."/>
            <person name="Smith B.M."/>
            <person name="Sobral B.W."/>
            <person name="Terry A."/>
            <person name="Torto-Alalibo T.A."/>
            <person name="Win J."/>
            <person name="Xu Z."/>
            <person name="Zhang H."/>
            <person name="Grigoriev I.V."/>
            <person name="Rokhsar D.S."/>
            <person name="Boore J.L."/>
        </authorList>
    </citation>
    <scope>NUCLEOTIDE SEQUENCE [LARGE SCALE GENOMIC DNA]</scope>
    <source>
        <strain evidence="3 4">P6497</strain>
    </source>
</reference>
<dbReference type="GO" id="GO:0005829">
    <property type="term" value="C:cytosol"/>
    <property type="evidence" value="ECO:0007669"/>
    <property type="project" value="TreeGrafter"/>
</dbReference>
<gene>
    <name evidence="3" type="ORF">PHYSODRAFT_301905</name>
</gene>
<dbReference type="Gene3D" id="2.60.120.10">
    <property type="entry name" value="Jelly Rolls"/>
    <property type="match status" value="2"/>
</dbReference>
<feature type="domain" description="Cyclic nucleotide-binding" evidence="2">
    <location>
        <begin position="277"/>
        <end position="394"/>
    </location>
</feature>
<dbReference type="EMBL" id="JH159155">
    <property type="protein sequence ID" value="EGZ15374.1"/>
    <property type="molecule type" value="Genomic_DNA"/>
</dbReference>
<feature type="domain" description="Cyclic nucleotide-binding" evidence="2">
    <location>
        <begin position="122"/>
        <end position="235"/>
    </location>
</feature>
<evidence type="ECO:0000256" key="1">
    <source>
        <dbReference type="SAM" id="MobiDB-lite"/>
    </source>
</evidence>
<dbReference type="InParanoid" id="G4ZN51"/>
<feature type="region of interest" description="Disordered" evidence="1">
    <location>
        <begin position="483"/>
        <end position="551"/>
    </location>
</feature>
<sequence>MAALPAVAPASSNSPRSSNASAVAAGALEGKASRLTRIYRRVGPAASPTSGTPPAWSANNEKTSPSPEIEGESNKEQQLVPKTPVSTRSNKWSALRREILPSPALMTMLYQWLMNQEKLSSLFTTMSEVSAKKLCKDMEFLHLNSGQVVVNQGEKGSTCFILMSGVVSVYVRSPDEQIRYQRILRSSSVSSSMRRLSGTASINYGTKVVTLTPGATFGELCLIEPDSKRSATVIVDPQAQMANFIVLTAASYLRMTRSQTIEGTITDNIAFLQHLLIFKSWTKMQLMHIVNSMKLVNVSAGQYLTRKGSEADSFFVFLRGEAVESVNLTVNESSEMSMGEARGVQRSITVELTFLGKFDVAGEYLASEKKVSLCPVDIRATTDVDCLMLTRKLFMLHFGGKELKPHVVPTRRRLRSIAEAREAWRETRILQALQYPNLRIPITRKLMRLSGNCCLICGRRTHVAGDQLCMELPLYYMLEEKQKKREQKERGRTASKHRISVATPSPSNGSAPDAPRTLTRKPTMASMASQTDLPSLREVDREDVSEPPSPVRLGMQLVTKQLQEAGKSRALRLPQRPMTTPSGKRAVPQAVTSITRSSHVSRRQEEAEQQRRQLTQRKTRTIQEELQHIRDTWPYCWNNDDEGKQQDATTGMLTRLRSRSRSPSPPLDARRPRPGRHGGGSLSART</sequence>
<feature type="compositionally biased region" description="Basic and acidic residues" evidence="1">
    <location>
        <begin position="535"/>
        <end position="544"/>
    </location>
</feature>
<dbReference type="InterPro" id="IPR000595">
    <property type="entry name" value="cNMP-bd_dom"/>
</dbReference>
<dbReference type="PROSITE" id="PS50042">
    <property type="entry name" value="CNMP_BINDING_3"/>
    <property type="match status" value="2"/>
</dbReference>
<protein>
    <recommendedName>
        <fullName evidence="2">Cyclic nucleotide-binding domain-containing protein</fullName>
    </recommendedName>
</protein>
<dbReference type="GO" id="GO:0030552">
    <property type="term" value="F:cAMP binding"/>
    <property type="evidence" value="ECO:0007669"/>
    <property type="project" value="TreeGrafter"/>
</dbReference>
<dbReference type="PANTHER" id="PTHR11635:SF152">
    <property type="entry name" value="CAMP-DEPENDENT PROTEIN KINASE TYPE I REGULATORY SUBUNIT-RELATED"/>
    <property type="match status" value="1"/>
</dbReference>
<dbReference type="STRING" id="1094619.G4ZN51"/>
<evidence type="ECO:0000313" key="3">
    <source>
        <dbReference type="EMBL" id="EGZ15374.1"/>
    </source>
</evidence>
<dbReference type="SMR" id="G4ZN51"/>
<proteinExistence type="predicted"/>
<dbReference type="InterPro" id="IPR018490">
    <property type="entry name" value="cNMP-bd_dom_sf"/>
</dbReference>
<feature type="region of interest" description="Disordered" evidence="1">
    <location>
        <begin position="634"/>
        <end position="686"/>
    </location>
</feature>
<evidence type="ECO:0000259" key="2">
    <source>
        <dbReference type="PROSITE" id="PS50042"/>
    </source>
</evidence>
<dbReference type="GO" id="GO:0004862">
    <property type="term" value="F:cAMP-dependent protein kinase inhibitor activity"/>
    <property type="evidence" value="ECO:0007669"/>
    <property type="project" value="TreeGrafter"/>
</dbReference>
<accession>G4ZN51</accession>
<feature type="compositionally biased region" description="Basic and acidic residues" evidence="1">
    <location>
        <begin position="483"/>
        <end position="492"/>
    </location>
</feature>
<dbReference type="InterPro" id="IPR014710">
    <property type="entry name" value="RmlC-like_jellyroll"/>
</dbReference>
<feature type="compositionally biased region" description="Basic and acidic residues" evidence="1">
    <location>
        <begin position="602"/>
        <end position="611"/>
    </location>
</feature>
<feature type="region of interest" description="Disordered" evidence="1">
    <location>
        <begin position="595"/>
        <end position="619"/>
    </location>
</feature>
<name>G4ZN51_PHYSP</name>
<dbReference type="PANTHER" id="PTHR11635">
    <property type="entry name" value="CAMP-DEPENDENT PROTEIN KINASE REGULATORY CHAIN"/>
    <property type="match status" value="1"/>
</dbReference>
<dbReference type="GeneID" id="20642081"/>
<dbReference type="InterPro" id="IPR050503">
    <property type="entry name" value="cAMP-dep_PK_reg_su-like"/>
</dbReference>
<dbReference type="SMART" id="SM00100">
    <property type="entry name" value="cNMP"/>
    <property type="match status" value="1"/>
</dbReference>